<protein>
    <recommendedName>
        <fullName evidence="12">Amino acid permease/ SLC12A domain-containing protein</fullName>
    </recommendedName>
</protein>
<gene>
    <name evidence="10" type="ORF">BOX15_Mlig029584g2</name>
</gene>
<feature type="transmembrane region" description="Helical" evidence="9">
    <location>
        <begin position="383"/>
        <end position="406"/>
    </location>
</feature>
<dbReference type="PIRSF" id="PIRSF006060">
    <property type="entry name" value="AA_transporter"/>
    <property type="match status" value="1"/>
</dbReference>
<dbReference type="PANTHER" id="PTHR11785:SF528">
    <property type="entry name" value="AMINO ACID TRANSPORTER PROTEIN JHI-21"/>
    <property type="match status" value="1"/>
</dbReference>
<organism evidence="10 11">
    <name type="scientific">Macrostomum lignano</name>
    <dbReference type="NCBI Taxonomy" id="282301"/>
    <lineage>
        <taxon>Eukaryota</taxon>
        <taxon>Metazoa</taxon>
        <taxon>Spiralia</taxon>
        <taxon>Lophotrochozoa</taxon>
        <taxon>Platyhelminthes</taxon>
        <taxon>Rhabditophora</taxon>
        <taxon>Macrostomorpha</taxon>
        <taxon>Macrostomida</taxon>
        <taxon>Macrostomidae</taxon>
        <taxon>Macrostomum</taxon>
    </lineage>
</organism>
<evidence type="ECO:0000256" key="9">
    <source>
        <dbReference type="SAM" id="Phobius"/>
    </source>
</evidence>
<keyword evidence="7 9" id="KW-0472">Membrane</keyword>
<dbReference type="InterPro" id="IPR050598">
    <property type="entry name" value="AminoAcid_Transporter"/>
</dbReference>
<feature type="transmembrane region" description="Helical" evidence="9">
    <location>
        <begin position="107"/>
        <end position="132"/>
    </location>
</feature>
<comment type="similarity">
    <text evidence="2">Belongs to the amino acid-polyamine-organocation (APC) superfamily. L-type amino acid transporter (LAT) (TC 2.A.3.8) family.</text>
</comment>
<keyword evidence="6 9" id="KW-1133">Transmembrane helix</keyword>
<dbReference type="PANTHER" id="PTHR11785">
    <property type="entry name" value="AMINO ACID TRANSPORTER"/>
    <property type="match status" value="1"/>
</dbReference>
<dbReference type="InterPro" id="IPR002293">
    <property type="entry name" value="AA/rel_permease1"/>
</dbReference>
<sequence>MTKESENNKPAAGKAEDEADIQASPSPVPAKKIELRKEIGVLQGVGIIVGCIVGSGIFVSPKGILQESKSVGLSFIMWAVTGIFSALGAVCYAELGTTIPRSGGEYIYVLQVMGALPAFLVLWITFVAIGAVSNAANSLLFAKYCLSPLFVGCPVPELLTRATAFLSVALLCSINCINVKWATKTAVIISICKVSALILVTVIGFYNLAQGKTENFEDSFSGSDYGVGMISAFYQGFWAFAGWNYLNFLTEEMKRPSRSLPLAIVISLSLITVIYVTANLAYLAVLTPDQLIASHAVAVTFAERTMGPAAFIMPLFVAIAIFGSMNGEVLSMSRAAFTGASEGHFPSALAMVSATRLTPVPSVLFMGICTVVFQQLFTNQLDYLIELTGFAFMSIVLMAIGCLLYLRFKQPQLVRPLKLPIGVPITLFVITLLICIITFVKSPKESILSVVIMLTGLPFYVFGVMWKSKPTKLQQKVDGITYFVQKFLLVLPQEKPFDEQE</sequence>
<evidence type="ECO:0000256" key="4">
    <source>
        <dbReference type="ARBA" id="ARBA00022475"/>
    </source>
</evidence>
<feature type="transmembrane region" description="Helical" evidence="9">
    <location>
        <begin position="260"/>
        <end position="285"/>
    </location>
</feature>
<dbReference type="EMBL" id="NIVC01001791">
    <property type="protein sequence ID" value="PAA64018.1"/>
    <property type="molecule type" value="Genomic_DNA"/>
</dbReference>
<dbReference type="Pfam" id="PF13520">
    <property type="entry name" value="AA_permease_2"/>
    <property type="match status" value="1"/>
</dbReference>
<evidence type="ECO:0000256" key="8">
    <source>
        <dbReference type="SAM" id="MobiDB-lite"/>
    </source>
</evidence>
<dbReference type="GO" id="GO:0015179">
    <property type="term" value="F:L-amino acid transmembrane transporter activity"/>
    <property type="evidence" value="ECO:0007669"/>
    <property type="project" value="TreeGrafter"/>
</dbReference>
<reference evidence="10 11" key="1">
    <citation type="submission" date="2017-06" db="EMBL/GenBank/DDBJ databases">
        <title>A platform for efficient transgenesis in Macrostomum lignano, a flatworm model organism for stem cell research.</title>
        <authorList>
            <person name="Berezikov E."/>
        </authorList>
    </citation>
    <scope>NUCLEOTIDE SEQUENCE [LARGE SCALE GENOMIC DNA]</scope>
    <source>
        <strain evidence="10">DV1</strain>
        <tissue evidence="10">Whole organism</tissue>
    </source>
</reference>
<feature type="transmembrane region" description="Helical" evidence="9">
    <location>
        <begin position="71"/>
        <end position="95"/>
    </location>
</feature>
<evidence type="ECO:0000313" key="10">
    <source>
        <dbReference type="EMBL" id="PAA64018.1"/>
    </source>
</evidence>
<feature type="transmembrane region" description="Helical" evidence="9">
    <location>
        <begin position="39"/>
        <end position="59"/>
    </location>
</feature>
<keyword evidence="4" id="KW-1003">Cell membrane</keyword>
<keyword evidence="11" id="KW-1185">Reference proteome</keyword>
<evidence type="ECO:0000256" key="3">
    <source>
        <dbReference type="ARBA" id="ARBA00022448"/>
    </source>
</evidence>
<feature type="transmembrane region" description="Helical" evidence="9">
    <location>
        <begin position="186"/>
        <end position="206"/>
    </location>
</feature>
<evidence type="ECO:0000256" key="1">
    <source>
        <dbReference type="ARBA" id="ARBA00004651"/>
    </source>
</evidence>
<proteinExistence type="inferred from homology"/>
<evidence type="ECO:0000256" key="7">
    <source>
        <dbReference type="ARBA" id="ARBA00023136"/>
    </source>
</evidence>
<dbReference type="FunFam" id="1.20.1740.10:FF:000003">
    <property type="entry name" value="Y+L amino acid transporter 1 isoform X1"/>
    <property type="match status" value="1"/>
</dbReference>
<feature type="transmembrane region" description="Helical" evidence="9">
    <location>
        <begin position="305"/>
        <end position="325"/>
    </location>
</feature>
<keyword evidence="5 9" id="KW-0812">Transmembrane</keyword>
<dbReference type="Gene3D" id="1.20.1740.10">
    <property type="entry name" value="Amino acid/polyamine transporter I"/>
    <property type="match status" value="1"/>
</dbReference>
<feature type="transmembrane region" description="Helical" evidence="9">
    <location>
        <begin position="226"/>
        <end position="248"/>
    </location>
</feature>
<evidence type="ECO:0000256" key="6">
    <source>
        <dbReference type="ARBA" id="ARBA00022989"/>
    </source>
</evidence>
<dbReference type="OrthoDB" id="3257095at2759"/>
<keyword evidence="3" id="KW-0813">Transport</keyword>
<evidence type="ECO:0000313" key="11">
    <source>
        <dbReference type="Proteomes" id="UP000215902"/>
    </source>
</evidence>
<comment type="subcellular location">
    <subcellularLocation>
        <location evidence="1">Cell membrane</location>
        <topology evidence="1">Multi-pass membrane protein</topology>
    </subcellularLocation>
</comment>
<feature type="transmembrane region" description="Helical" evidence="9">
    <location>
        <begin position="158"/>
        <end position="179"/>
    </location>
</feature>
<dbReference type="GO" id="GO:0005886">
    <property type="term" value="C:plasma membrane"/>
    <property type="evidence" value="ECO:0007669"/>
    <property type="project" value="UniProtKB-SubCell"/>
</dbReference>
<dbReference type="STRING" id="282301.A0A267ERA9"/>
<feature type="transmembrane region" description="Helical" evidence="9">
    <location>
        <begin position="418"/>
        <end position="440"/>
    </location>
</feature>
<dbReference type="AlphaFoldDB" id="A0A267ERA9"/>
<feature type="region of interest" description="Disordered" evidence="8">
    <location>
        <begin position="1"/>
        <end position="25"/>
    </location>
</feature>
<evidence type="ECO:0000256" key="2">
    <source>
        <dbReference type="ARBA" id="ARBA00007040"/>
    </source>
</evidence>
<evidence type="ECO:0000256" key="5">
    <source>
        <dbReference type="ARBA" id="ARBA00022692"/>
    </source>
</evidence>
<dbReference type="Proteomes" id="UP000215902">
    <property type="component" value="Unassembled WGS sequence"/>
</dbReference>
<feature type="transmembrane region" description="Helical" evidence="9">
    <location>
        <begin position="357"/>
        <end position="377"/>
    </location>
</feature>
<name>A0A267ERA9_9PLAT</name>
<accession>A0A267ERA9</accession>
<comment type="caution">
    <text evidence="10">The sequence shown here is derived from an EMBL/GenBank/DDBJ whole genome shotgun (WGS) entry which is preliminary data.</text>
</comment>
<evidence type="ECO:0008006" key="12">
    <source>
        <dbReference type="Google" id="ProtNLM"/>
    </source>
</evidence>
<feature type="transmembrane region" description="Helical" evidence="9">
    <location>
        <begin position="446"/>
        <end position="466"/>
    </location>
</feature>